<feature type="chain" id="PRO_5020526920" description="Secreted protein" evidence="1">
    <location>
        <begin position="24"/>
        <end position="245"/>
    </location>
</feature>
<comment type="caution">
    <text evidence="2">The sequence shown here is derived from an EMBL/GenBank/DDBJ whole genome shotgun (WGS) entry which is preliminary data.</text>
</comment>
<feature type="signal peptide" evidence="1">
    <location>
        <begin position="1"/>
        <end position="23"/>
    </location>
</feature>
<protein>
    <recommendedName>
        <fullName evidence="4">Secreted protein</fullName>
    </recommendedName>
</protein>
<gene>
    <name evidence="2" type="ORF">E5352_17755</name>
</gene>
<organism evidence="2 3">
    <name type="scientific">Stenotrophomonas maltophilia</name>
    <name type="common">Pseudomonas maltophilia</name>
    <name type="synonym">Xanthomonas maltophilia</name>
    <dbReference type="NCBI Taxonomy" id="40324"/>
    <lineage>
        <taxon>Bacteria</taxon>
        <taxon>Pseudomonadati</taxon>
        <taxon>Pseudomonadota</taxon>
        <taxon>Gammaproteobacteria</taxon>
        <taxon>Lysobacterales</taxon>
        <taxon>Lysobacteraceae</taxon>
        <taxon>Stenotrophomonas</taxon>
        <taxon>Stenotrophomonas maltophilia group</taxon>
    </lineage>
</organism>
<dbReference type="Proteomes" id="UP000306631">
    <property type="component" value="Unassembled WGS sequence"/>
</dbReference>
<evidence type="ECO:0000313" key="2">
    <source>
        <dbReference type="EMBL" id="TGY31937.1"/>
    </source>
</evidence>
<evidence type="ECO:0008006" key="4">
    <source>
        <dbReference type="Google" id="ProtNLM"/>
    </source>
</evidence>
<dbReference type="AlphaFoldDB" id="A0A4S2CSU4"/>
<dbReference type="EMBL" id="SRYW01000021">
    <property type="protein sequence ID" value="TGY31937.1"/>
    <property type="molecule type" value="Genomic_DNA"/>
</dbReference>
<sequence>MNTVLSSRVCGLLALLAPALVTAQSSSPPPLTWVGTDLVDGRPSSVRFTAADAAAPALIAFGAGRACRLEARFVTHDGNQFHYDVTVGNGGWCDRFQPGRVVLRVDGRKATLQVRTQGAPLQVAMWPVGDATRAPPPRGTWTGLANPADPDASLASLQLADHDPGDTRSRLVFGSPDSCRLSLRYEGATPAGAWYAPLPGNGGARCDRLLDQWVVVREAGDAATVHVEPTPGDCADGCRWTRSSR</sequence>
<dbReference type="RefSeq" id="WP_136006866.1">
    <property type="nucleotide sequence ID" value="NZ_SRYW01000021.1"/>
</dbReference>
<keyword evidence="1" id="KW-0732">Signal</keyword>
<evidence type="ECO:0000256" key="1">
    <source>
        <dbReference type="SAM" id="SignalP"/>
    </source>
</evidence>
<accession>A0A4S2CSU4</accession>
<name>A0A4S2CSU4_STEMA</name>
<evidence type="ECO:0000313" key="3">
    <source>
        <dbReference type="Proteomes" id="UP000306631"/>
    </source>
</evidence>
<reference evidence="2 3" key="1">
    <citation type="submission" date="2019-04" db="EMBL/GenBank/DDBJ databases">
        <title>Microbes associate with the intestines of laboratory mice.</title>
        <authorList>
            <person name="Navarre W."/>
            <person name="Wong E."/>
            <person name="Huang K."/>
            <person name="Tropini C."/>
            <person name="Ng K."/>
            <person name="Yu B."/>
        </authorList>
    </citation>
    <scope>NUCLEOTIDE SEQUENCE [LARGE SCALE GENOMIC DNA]</scope>
    <source>
        <strain evidence="2 3">NM62_B4-13</strain>
    </source>
</reference>
<proteinExistence type="predicted"/>